<dbReference type="Proteomes" id="UP000265800">
    <property type="component" value="Unassembled WGS sequence"/>
</dbReference>
<comment type="caution">
    <text evidence="2">The sequence shown here is derived from an EMBL/GenBank/DDBJ whole genome shotgun (WGS) entry which is preliminary data.</text>
</comment>
<proteinExistence type="predicted"/>
<feature type="domain" description="Calcineurin-like phosphoesterase" evidence="1">
    <location>
        <begin position="1"/>
        <end position="187"/>
    </location>
</feature>
<dbReference type="OrthoDB" id="9813918at2"/>
<dbReference type="PANTHER" id="PTHR42850">
    <property type="entry name" value="METALLOPHOSPHOESTERASE"/>
    <property type="match status" value="1"/>
</dbReference>
<accession>A0A399EKI1</accession>
<dbReference type="PANTHER" id="PTHR42850:SF2">
    <property type="entry name" value="BLL5683 PROTEIN"/>
    <property type="match status" value="1"/>
</dbReference>
<protein>
    <submittedName>
        <fullName evidence="2">Phosphodiesterase</fullName>
    </submittedName>
</protein>
<dbReference type="EMBL" id="QWKZ01000094">
    <property type="protein sequence ID" value="RIH82892.1"/>
    <property type="molecule type" value="Genomic_DNA"/>
</dbReference>
<dbReference type="Pfam" id="PF00149">
    <property type="entry name" value="Metallophos"/>
    <property type="match status" value="1"/>
</dbReference>
<dbReference type="InterPro" id="IPR029052">
    <property type="entry name" value="Metallo-depent_PP-like"/>
</dbReference>
<name>A0A399EKI1_9DEIN</name>
<keyword evidence="3" id="KW-1185">Reference proteome</keyword>
<organism evidence="2 3">
    <name type="scientific">Meiothermus luteus</name>
    <dbReference type="NCBI Taxonomy" id="2026184"/>
    <lineage>
        <taxon>Bacteria</taxon>
        <taxon>Thermotogati</taxon>
        <taxon>Deinococcota</taxon>
        <taxon>Deinococci</taxon>
        <taxon>Thermales</taxon>
        <taxon>Thermaceae</taxon>
        <taxon>Meiothermus</taxon>
    </lineage>
</organism>
<evidence type="ECO:0000259" key="1">
    <source>
        <dbReference type="Pfam" id="PF00149"/>
    </source>
</evidence>
<evidence type="ECO:0000313" key="3">
    <source>
        <dbReference type="Proteomes" id="UP000265800"/>
    </source>
</evidence>
<evidence type="ECO:0000313" key="2">
    <source>
        <dbReference type="EMBL" id="RIH82892.1"/>
    </source>
</evidence>
<dbReference type="InterPro" id="IPR011152">
    <property type="entry name" value="Pesterase_MJ0912"/>
</dbReference>
<dbReference type="PIRSF" id="PIRSF000883">
    <property type="entry name" value="Pesterase_MJ0912"/>
    <property type="match status" value="1"/>
</dbReference>
<sequence length="305" mass="34300">MRVAILADIHGNLPALEAVLADLGRVQPEVVVVNGDLVNRGPASREVVERLLYLSASQEGRKLAPKGLYFTLGNHDDLLVRWARRDPSIAELYQDPLFAPAAWSAGQLSHEHLDWLAGLPYQVVVSEEGVFCLKQAEGMGQPVALRVTHGSPRHYREGYDEQALGALEEIEHRYPAQLFVGSHTHRPFMGRLERALVLNSGAVGSPFNGDARAQYLVVELGEGHLRVEFRQVPYDLEAALRAFYDSGLMEEGGLGAEIFYQETRTARSLLMNFWRWAEAEGRPRDWEAWRAYRAAHPERFLPPLR</sequence>
<dbReference type="SUPFAM" id="SSF56300">
    <property type="entry name" value="Metallo-dependent phosphatases"/>
    <property type="match status" value="1"/>
</dbReference>
<dbReference type="AlphaFoldDB" id="A0A399EKI1"/>
<dbReference type="GO" id="GO:0005737">
    <property type="term" value="C:cytoplasm"/>
    <property type="evidence" value="ECO:0007669"/>
    <property type="project" value="TreeGrafter"/>
</dbReference>
<dbReference type="InterPro" id="IPR050126">
    <property type="entry name" value="Ap4A_hydrolase"/>
</dbReference>
<reference evidence="2 3" key="1">
    <citation type="submission" date="2018-08" db="EMBL/GenBank/DDBJ databases">
        <title>Meiothermus luteus KCTC 52599 genome sequencing project.</title>
        <authorList>
            <person name="Da Costa M.S."/>
            <person name="Albuquerque L."/>
            <person name="Raposo P."/>
            <person name="Froufe H.J.C."/>
            <person name="Barroso C.S."/>
            <person name="Egas C."/>
        </authorList>
    </citation>
    <scope>NUCLEOTIDE SEQUENCE [LARGE SCALE GENOMIC DNA]</scope>
    <source>
        <strain evidence="2 3">KCTC 52599</strain>
    </source>
</reference>
<dbReference type="Gene3D" id="3.60.21.10">
    <property type="match status" value="1"/>
</dbReference>
<dbReference type="GO" id="GO:0016791">
    <property type="term" value="F:phosphatase activity"/>
    <property type="evidence" value="ECO:0007669"/>
    <property type="project" value="TreeGrafter"/>
</dbReference>
<gene>
    <name evidence="2" type="ORF">Mlute_02350</name>
</gene>
<dbReference type="InterPro" id="IPR004843">
    <property type="entry name" value="Calcineurin-like_PHP"/>
</dbReference>
<dbReference type="RefSeq" id="WP_119360879.1">
    <property type="nucleotide sequence ID" value="NZ_QWKZ01000094.1"/>
</dbReference>